<evidence type="ECO:0000256" key="1">
    <source>
        <dbReference type="SAM" id="Phobius"/>
    </source>
</evidence>
<keyword evidence="3" id="KW-1185">Reference proteome</keyword>
<dbReference type="EMBL" id="JAUFPX010000008">
    <property type="protein sequence ID" value="MDN3591351.1"/>
    <property type="molecule type" value="Genomic_DNA"/>
</dbReference>
<evidence type="ECO:0000313" key="3">
    <source>
        <dbReference type="Proteomes" id="UP001224644"/>
    </source>
</evidence>
<protein>
    <recommendedName>
        <fullName evidence="4">EamA family transporter</fullName>
    </recommendedName>
</protein>
<accession>A0ABT8BJ65</accession>
<reference evidence="3" key="1">
    <citation type="journal article" date="2019" name="Int. J. Syst. Evol. Microbiol.">
        <title>The Global Catalogue of Microorganisms (GCM) 10K type strain sequencing project: providing services to taxonomists for standard genome sequencing and annotation.</title>
        <authorList>
            <consortium name="The Broad Institute Genomics Platform"/>
            <consortium name="The Broad Institute Genome Sequencing Center for Infectious Disease"/>
            <person name="Wu L."/>
            <person name="Ma J."/>
        </authorList>
    </citation>
    <scope>NUCLEOTIDE SEQUENCE [LARGE SCALE GENOMIC DNA]</scope>
    <source>
        <strain evidence="3">CECT 7069</strain>
    </source>
</reference>
<proteinExistence type="predicted"/>
<organism evidence="2 3">
    <name type="scientific">Methylobacterium adhaesivum</name>
    <dbReference type="NCBI Taxonomy" id="333297"/>
    <lineage>
        <taxon>Bacteria</taxon>
        <taxon>Pseudomonadati</taxon>
        <taxon>Pseudomonadota</taxon>
        <taxon>Alphaproteobacteria</taxon>
        <taxon>Hyphomicrobiales</taxon>
        <taxon>Methylobacteriaceae</taxon>
        <taxon>Methylobacterium</taxon>
    </lineage>
</organism>
<feature type="transmembrane region" description="Helical" evidence="1">
    <location>
        <begin position="36"/>
        <end position="56"/>
    </location>
</feature>
<name>A0ABT8BJ65_9HYPH</name>
<comment type="caution">
    <text evidence="2">The sequence shown here is derived from an EMBL/GenBank/DDBJ whole genome shotgun (WGS) entry which is preliminary data.</text>
</comment>
<dbReference type="RefSeq" id="WP_238223132.1">
    <property type="nucleotide sequence ID" value="NZ_BPQD01000004.1"/>
</dbReference>
<gene>
    <name evidence="2" type="ORF">QWZ12_12100</name>
</gene>
<evidence type="ECO:0008006" key="4">
    <source>
        <dbReference type="Google" id="ProtNLM"/>
    </source>
</evidence>
<keyword evidence="1" id="KW-1133">Transmembrane helix</keyword>
<sequence length="59" mass="6179">MPTWIVSVLSLWAAYWAAMFAQVAHLRAVDDGVGAVAFSRISGAFLIVGLGLFVIAKGG</sequence>
<dbReference type="Proteomes" id="UP001224644">
    <property type="component" value="Unassembled WGS sequence"/>
</dbReference>
<keyword evidence="1" id="KW-0812">Transmembrane</keyword>
<evidence type="ECO:0000313" key="2">
    <source>
        <dbReference type="EMBL" id="MDN3591351.1"/>
    </source>
</evidence>
<keyword evidence="1" id="KW-0472">Membrane</keyword>